<dbReference type="OrthoDB" id="1269458at2"/>
<dbReference type="RefSeq" id="WP_011585741.1">
    <property type="nucleotide sequence ID" value="NC_008255.1"/>
</dbReference>
<sequence>MILGVYWYFDFPYNLYTYDYFTYRKGLGGHADAPAELEVIVETDQAANVIQALRELVDQYADAFVFIYRSGKYLQIGTGSYNMHDYDFEIALKMEVILKNMDARKVAYTSLKDAELIRLYHVKNDHVWPTKKYFSMVASSLMKYNAETSCIRFDCNAGTNEKEDFLNEILVVTAAANIHVVFYKEKKCGDRHNLMLFFTNGRQGVGLKPKQKVDVASFEVGMEALIQKYTVKIGLIGGFDENYPEGDFIVLKMVDAEFILD</sequence>
<dbReference type="AlphaFoldDB" id="A0A6N4STC1"/>
<dbReference type="EMBL" id="CP000383">
    <property type="protein sequence ID" value="ABG59627.1"/>
    <property type="molecule type" value="Genomic_DNA"/>
</dbReference>
<evidence type="ECO:0000313" key="2">
    <source>
        <dbReference type="Proteomes" id="UP000001822"/>
    </source>
</evidence>
<proteinExistence type="predicted"/>
<name>A0A6N4STC1_CYTH3</name>
<evidence type="ECO:0000313" key="1">
    <source>
        <dbReference type="EMBL" id="ABG59627.1"/>
    </source>
</evidence>
<reference evidence="1 2" key="1">
    <citation type="journal article" date="2007" name="Appl. Environ. Microbiol.">
        <title>Genome sequence of the cellulolytic gliding bacterium Cytophaga hutchinsonii.</title>
        <authorList>
            <person name="Xie G."/>
            <person name="Bruce D.C."/>
            <person name="Challacombe J.F."/>
            <person name="Chertkov O."/>
            <person name="Detter J.C."/>
            <person name="Gilna P."/>
            <person name="Han C.S."/>
            <person name="Lucas S."/>
            <person name="Misra M."/>
            <person name="Myers G.L."/>
            <person name="Richardson P."/>
            <person name="Tapia R."/>
            <person name="Thayer N."/>
            <person name="Thompson L.S."/>
            <person name="Brettin T.S."/>
            <person name="Henrissat B."/>
            <person name="Wilson D.B."/>
            <person name="McBride M.J."/>
        </authorList>
    </citation>
    <scope>NUCLEOTIDE SEQUENCE [LARGE SCALE GENOMIC DNA]</scope>
    <source>
        <strain evidence="2">ATCC 33406 / DSM 1761 / CIP 103989 / NBRC 15051 / NCIMB 9469 / D465</strain>
    </source>
</reference>
<dbReference type="KEGG" id="chu:CHU_2369"/>
<organism evidence="1 2">
    <name type="scientific">Cytophaga hutchinsonii (strain ATCC 33406 / DSM 1761 / CIP 103989 / NBRC 15051 / NCIMB 9469 / D465)</name>
    <dbReference type="NCBI Taxonomy" id="269798"/>
    <lineage>
        <taxon>Bacteria</taxon>
        <taxon>Pseudomonadati</taxon>
        <taxon>Bacteroidota</taxon>
        <taxon>Cytophagia</taxon>
        <taxon>Cytophagales</taxon>
        <taxon>Cytophagaceae</taxon>
        <taxon>Cytophaga</taxon>
    </lineage>
</organism>
<keyword evidence="2" id="KW-1185">Reference proteome</keyword>
<dbReference type="Proteomes" id="UP000001822">
    <property type="component" value="Chromosome"/>
</dbReference>
<gene>
    <name evidence="1" type="ordered locus">CHU_2369</name>
</gene>
<accession>A0A6N4STC1</accession>
<protein>
    <submittedName>
        <fullName evidence="1">Uncharacterized protein</fullName>
    </submittedName>
</protein>